<protein>
    <submittedName>
        <fullName evidence="1">Uncharacterized protein</fullName>
    </submittedName>
</protein>
<organism evidence="1 2">
    <name type="scientific">Colocasia esculenta</name>
    <name type="common">Wild taro</name>
    <name type="synonym">Arum esculentum</name>
    <dbReference type="NCBI Taxonomy" id="4460"/>
    <lineage>
        <taxon>Eukaryota</taxon>
        <taxon>Viridiplantae</taxon>
        <taxon>Streptophyta</taxon>
        <taxon>Embryophyta</taxon>
        <taxon>Tracheophyta</taxon>
        <taxon>Spermatophyta</taxon>
        <taxon>Magnoliopsida</taxon>
        <taxon>Liliopsida</taxon>
        <taxon>Araceae</taxon>
        <taxon>Aroideae</taxon>
        <taxon>Colocasieae</taxon>
        <taxon>Colocasia</taxon>
    </lineage>
</organism>
<keyword evidence="2" id="KW-1185">Reference proteome</keyword>
<name>A0A843VCK4_COLES</name>
<evidence type="ECO:0000313" key="2">
    <source>
        <dbReference type="Proteomes" id="UP000652761"/>
    </source>
</evidence>
<dbReference type="AlphaFoldDB" id="A0A843VCK4"/>
<accession>A0A843VCK4</accession>
<dbReference type="Proteomes" id="UP000652761">
    <property type="component" value="Unassembled WGS sequence"/>
</dbReference>
<dbReference type="EMBL" id="NMUH01001588">
    <property type="protein sequence ID" value="MQL93675.1"/>
    <property type="molecule type" value="Genomic_DNA"/>
</dbReference>
<gene>
    <name evidence="1" type="ORF">Taro_026320</name>
</gene>
<evidence type="ECO:0000313" key="1">
    <source>
        <dbReference type="EMBL" id="MQL93675.1"/>
    </source>
</evidence>
<reference evidence="1" key="1">
    <citation type="submission" date="2017-07" db="EMBL/GenBank/DDBJ databases">
        <title>Taro Niue Genome Assembly and Annotation.</title>
        <authorList>
            <person name="Atibalentja N."/>
            <person name="Keating K."/>
            <person name="Fields C.J."/>
        </authorList>
    </citation>
    <scope>NUCLEOTIDE SEQUENCE</scope>
    <source>
        <strain evidence="1">Niue_2</strain>
        <tissue evidence="1">Leaf</tissue>
    </source>
</reference>
<proteinExistence type="predicted"/>
<sequence length="157" mass="17160">MASQDPTCCGRHVKTTPPPLMPLALPCCIRTNVHMVDQYLESAGGHDHIRVHVCMCMRRRGETLERPPVSSSSSLNALQKCSRINNTAAAGPAEAEWKRPFANNVSVWVSLSFLHGSAHGTSLLLYTLAVRRGPTRFNPYAPQLFVEMCQGGSSANK</sequence>
<comment type="caution">
    <text evidence="1">The sequence shown here is derived from an EMBL/GenBank/DDBJ whole genome shotgun (WGS) entry which is preliminary data.</text>
</comment>